<feature type="chain" id="PRO_5025404099" description="Pyroglutamylated RFamide peptide" evidence="6">
    <location>
        <begin position="20"/>
        <end position="191"/>
    </location>
</feature>
<reference evidence="7" key="3">
    <citation type="submission" date="2025-09" db="UniProtKB">
        <authorList>
            <consortium name="Ensembl"/>
        </authorList>
    </citation>
    <scope>IDENTIFICATION</scope>
</reference>
<feature type="signal peptide" evidence="6">
    <location>
        <begin position="1"/>
        <end position="19"/>
    </location>
</feature>
<evidence type="ECO:0000313" key="8">
    <source>
        <dbReference type="Proteomes" id="UP000472263"/>
    </source>
</evidence>
<keyword evidence="4" id="KW-0027">Amidation</keyword>
<keyword evidence="3" id="KW-0964">Secreted</keyword>
<comment type="similarity">
    <text evidence="2">Belongs to the RFamide neuropeptide family.</text>
</comment>
<keyword evidence="6" id="KW-0732">Signal</keyword>
<sequence length="191" mass="20718">MWSYVRFNVLLVSLQPCASQPLLALLSLTLLAPWSVTSYPRVPAPVAAVLPTLAGPDWEAALLQLHTALDTAGTQDPQLVQPEPSTEEEEEGEGEKAGWGQEELLRAQRGDLMTRPLSPFPGSHSLESLHYQEGGEQGEGGKRNEALTSIAGGLQAFSREKGGFGFRFGKRRIDGAWRGGCRGRGEEEGRH</sequence>
<evidence type="ECO:0000256" key="5">
    <source>
        <dbReference type="SAM" id="MobiDB-lite"/>
    </source>
</evidence>
<organism evidence="7 8">
    <name type="scientific">Myripristis murdjan</name>
    <name type="common">pinecone soldierfish</name>
    <dbReference type="NCBI Taxonomy" id="586833"/>
    <lineage>
        <taxon>Eukaryota</taxon>
        <taxon>Metazoa</taxon>
        <taxon>Chordata</taxon>
        <taxon>Craniata</taxon>
        <taxon>Vertebrata</taxon>
        <taxon>Euteleostomi</taxon>
        <taxon>Actinopterygii</taxon>
        <taxon>Neopterygii</taxon>
        <taxon>Teleostei</taxon>
        <taxon>Neoteleostei</taxon>
        <taxon>Acanthomorphata</taxon>
        <taxon>Holocentriformes</taxon>
        <taxon>Holocentridae</taxon>
        <taxon>Myripristis</taxon>
    </lineage>
</organism>
<evidence type="ECO:0000256" key="3">
    <source>
        <dbReference type="ARBA" id="ARBA00022525"/>
    </source>
</evidence>
<protein>
    <recommendedName>
        <fullName evidence="9">Pyroglutamylated RFamide peptide</fullName>
    </recommendedName>
</protein>
<dbReference type="GO" id="GO:0005576">
    <property type="term" value="C:extracellular region"/>
    <property type="evidence" value="ECO:0007669"/>
    <property type="project" value="UniProtKB-SubCell"/>
</dbReference>
<dbReference type="GeneTree" id="ENSGT00940000176878"/>
<evidence type="ECO:0000313" key="7">
    <source>
        <dbReference type="Ensembl" id="ENSMMDP00005015708.1"/>
    </source>
</evidence>
<proteinExistence type="inferred from homology"/>
<feature type="region of interest" description="Disordered" evidence="5">
    <location>
        <begin position="118"/>
        <end position="146"/>
    </location>
</feature>
<dbReference type="InParanoid" id="A0A667XNC5"/>
<reference evidence="7" key="2">
    <citation type="submission" date="2025-08" db="UniProtKB">
        <authorList>
            <consortium name="Ensembl"/>
        </authorList>
    </citation>
    <scope>IDENTIFICATION</scope>
</reference>
<evidence type="ECO:0000256" key="6">
    <source>
        <dbReference type="SAM" id="SignalP"/>
    </source>
</evidence>
<keyword evidence="8" id="KW-1185">Reference proteome</keyword>
<dbReference type="InterPro" id="IPR024565">
    <property type="entry name" value="P518"/>
</dbReference>
<accession>A0A667XNC5</accession>
<evidence type="ECO:0008006" key="9">
    <source>
        <dbReference type="Google" id="ProtNLM"/>
    </source>
</evidence>
<dbReference type="Pfam" id="PF11109">
    <property type="entry name" value="RFamide_26RFa"/>
    <property type="match status" value="1"/>
</dbReference>
<feature type="region of interest" description="Disordered" evidence="5">
    <location>
        <begin position="73"/>
        <end position="101"/>
    </location>
</feature>
<dbReference type="AlphaFoldDB" id="A0A667XNC5"/>
<evidence type="ECO:0000256" key="1">
    <source>
        <dbReference type="ARBA" id="ARBA00004613"/>
    </source>
</evidence>
<name>A0A667XNC5_9TELE</name>
<evidence type="ECO:0000256" key="2">
    <source>
        <dbReference type="ARBA" id="ARBA00005516"/>
    </source>
</evidence>
<evidence type="ECO:0000256" key="4">
    <source>
        <dbReference type="ARBA" id="ARBA00022815"/>
    </source>
</evidence>
<reference evidence="7" key="1">
    <citation type="submission" date="2019-06" db="EMBL/GenBank/DDBJ databases">
        <authorList>
            <consortium name="Wellcome Sanger Institute Data Sharing"/>
        </authorList>
    </citation>
    <scope>NUCLEOTIDE SEQUENCE [LARGE SCALE GENOMIC DNA]</scope>
</reference>
<dbReference type="Ensembl" id="ENSMMDT00005016125.1">
    <property type="protein sequence ID" value="ENSMMDP00005015708.1"/>
    <property type="gene ID" value="ENSMMDG00005007966.1"/>
</dbReference>
<dbReference type="Proteomes" id="UP000472263">
    <property type="component" value="Chromosome 11"/>
</dbReference>
<dbReference type="GO" id="GO:0031854">
    <property type="term" value="F:orexigenic neuropeptide QRFP receptor binding"/>
    <property type="evidence" value="ECO:0007669"/>
    <property type="project" value="InterPro"/>
</dbReference>
<comment type="subcellular location">
    <subcellularLocation>
        <location evidence="1">Secreted</location>
    </subcellularLocation>
</comment>